<sequence>MDTPASEPPSPLPPPEPITPGADNVTVAAERGSAVRHLAILSTGLATIAFIPYLITRRQVSTLRRKVDEVGATTTLLKQRQGLGQVAPGAESGPTTAAILAQMRQEIEAMRAQLEQKDSERAESLSGITMDVIDVNEELDQVKSGLTHATDGISWLDSRLKPLEGLGNQTEVNLGEIHEQIRLLRAEQEALRTEVFKLSDEVQTAKTGPQASELQRLLLETKQTRAIFGSIGTSLGDLAHVIERVEIELGHERNGGYDPVERLRVLALQMQDESFEAGERQASNGRRGRR</sequence>
<evidence type="ECO:0000313" key="4">
    <source>
        <dbReference type="Proteomes" id="UP001218218"/>
    </source>
</evidence>
<organism evidence="3 4">
    <name type="scientific">Mycena albidolilacea</name>
    <dbReference type="NCBI Taxonomy" id="1033008"/>
    <lineage>
        <taxon>Eukaryota</taxon>
        <taxon>Fungi</taxon>
        <taxon>Dikarya</taxon>
        <taxon>Basidiomycota</taxon>
        <taxon>Agaricomycotina</taxon>
        <taxon>Agaricomycetes</taxon>
        <taxon>Agaricomycetidae</taxon>
        <taxon>Agaricales</taxon>
        <taxon>Marasmiineae</taxon>
        <taxon>Mycenaceae</taxon>
        <taxon>Mycena</taxon>
    </lineage>
</organism>
<evidence type="ECO:0000313" key="3">
    <source>
        <dbReference type="EMBL" id="KAJ7368008.1"/>
    </source>
</evidence>
<gene>
    <name evidence="3" type="ORF">DFH08DRAFT_830064</name>
</gene>
<evidence type="ECO:0000256" key="1">
    <source>
        <dbReference type="SAM" id="MobiDB-lite"/>
    </source>
</evidence>
<dbReference type="Proteomes" id="UP001218218">
    <property type="component" value="Unassembled WGS sequence"/>
</dbReference>
<dbReference type="AlphaFoldDB" id="A0AAD7ATW8"/>
<feature type="compositionally biased region" description="Pro residues" evidence="1">
    <location>
        <begin position="1"/>
        <end position="18"/>
    </location>
</feature>
<name>A0AAD7ATW8_9AGAR</name>
<comment type="caution">
    <text evidence="3">The sequence shown here is derived from an EMBL/GenBank/DDBJ whole genome shotgun (WGS) entry which is preliminary data.</text>
</comment>
<keyword evidence="2" id="KW-0812">Transmembrane</keyword>
<feature type="region of interest" description="Disordered" evidence="1">
    <location>
        <begin position="1"/>
        <end position="20"/>
    </location>
</feature>
<feature type="transmembrane region" description="Helical" evidence="2">
    <location>
        <begin position="34"/>
        <end position="55"/>
    </location>
</feature>
<keyword evidence="4" id="KW-1185">Reference proteome</keyword>
<dbReference type="EMBL" id="JARIHO010000001">
    <property type="protein sequence ID" value="KAJ7368008.1"/>
    <property type="molecule type" value="Genomic_DNA"/>
</dbReference>
<evidence type="ECO:0000256" key="2">
    <source>
        <dbReference type="SAM" id="Phobius"/>
    </source>
</evidence>
<reference evidence="3" key="1">
    <citation type="submission" date="2023-03" db="EMBL/GenBank/DDBJ databases">
        <title>Massive genome expansion in bonnet fungi (Mycena s.s.) driven by repeated elements and novel gene families across ecological guilds.</title>
        <authorList>
            <consortium name="Lawrence Berkeley National Laboratory"/>
            <person name="Harder C.B."/>
            <person name="Miyauchi S."/>
            <person name="Viragh M."/>
            <person name="Kuo A."/>
            <person name="Thoen E."/>
            <person name="Andreopoulos B."/>
            <person name="Lu D."/>
            <person name="Skrede I."/>
            <person name="Drula E."/>
            <person name="Henrissat B."/>
            <person name="Morin E."/>
            <person name="Kohler A."/>
            <person name="Barry K."/>
            <person name="LaButti K."/>
            <person name="Morin E."/>
            <person name="Salamov A."/>
            <person name="Lipzen A."/>
            <person name="Mereny Z."/>
            <person name="Hegedus B."/>
            <person name="Baldrian P."/>
            <person name="Stursova M."/>
            <person name="Weitz H."/>
            <person name="Taylor A."/>
            <person name="Grigoriev I.V."/>
            <person name="Nagy L.G."/>
            <person name="Martin F."/>
            <person name="Kauserud H."/>
        </authorList>
    </citation>
    <scope>NUCLEOTIDE SEQUENCE</scope>
    <source>
        <strain evidence="3">CBHHK002</strain>
    </source>
</reference>
<proteinExistence type="predicted"/>
<keyword evidence="2" id="KW-1133">Transmembrane helix</keyword>
<protein>
    <submittedName>
        <fullName evidence="3">Uncharacterized protein</fullName>
    </submittedName>
</protein>
<accession>A0AAD7ATW8</accession>
<keyword evidence="2" id="KW-0472">Membrane</keyword>